<organism evidence="3 4">
    <name type="scientific">Streptomyces capitiformicae</name>
    <dbReference type="NCBI Taxonomy" id="2014920"/>
    <lineage>
        <taxon>Bacteria</taxon>
        <taxon>Bacillati</taxon>
        <taxon>Actinomycetota</taxon>
        <taxon>Actinomycetes</taxon>
        <taxon>Kitasatosporales</taxon>
        <taxon>Streptomycetaceae</taxon>
        <taxon>Streptomyces</taxon>
    </lineage>
</organism>
<accession>A0A919GM65</accession>
<feature type="transmembrane region" description="Helical" evidence="2">
    <location>
        <begin position="41"/>
        <end position="60"/>
    </location>
</feature>
<reference evidence="3" key="1">
    <citation type="journal article" date="2014" name="Int. J. Syst. Evol. Microbiol.">
        <title>Complete genome sequence of Corynebacterium casei LMG S-19264T (=DSM 44701T), isolated from a smear-ripened cheese.</title>
        <authorList>
            <consortium name="US DOE Joint Genome Institute (JGI-PGF)"/>
            <person name="Walter F."/>
            <person name="Albersmeier A."/>
            <person name="Kalinowski J."/>
            <person name="Ruckert C."/>
        </authorList>
    </citation>
    <scope>NUCLEOTIDE SEQUENCE</scope>
    <source>
        <strain evidence="3">CGMCC 4.7403</strain>
    </source>
</reference>
<evidence type="ECO:0000313" key="4">
    <source>
        <dbReference type="Proteomes" id="UP000603227"/>
    </source>
</evidence>
<reference evidence="3" key="2">
    <citation type="submission" date="2020-09" db="EMBL/GenBank/DDBJ databases">
        <authorList>
            <person name="Sun Q."/>
            <person name="Zhou Y."/>
        </authorList>
    </citation>
    <scope>NUCLEOTIDE SEQUENCE</scope>
    <source>
        <strain evidence="3">CGMCC 4.7403</strain>
    </source>
</reference>
<protein>
    <submittedName>
        <fullName evidence="3">Uncharacterized protein</fullName>
    </submittedName>
</protein>
<dbReference type="EMBL" id="BNAT01000008">
    <property type="protein sequence ID" value="GHH87365.1"/>
    <property type="molecule type" value="Genomic_DNA"/>
</dbReference>
<evidence type="ECO:0000313" key="3">
    <source>
        <dbReference type="EMBL" id="GHH87365.1"/>
    </source>
</evidence>
<keyword evidence="2" id="KW-0472">Membrane</keyword>
<sequence length="183" mass="18829">MIPAMPATTTETSPRSRHARASRGRGGKGGGTAAAFRYGRLAAMGVVAVVILVAGVWGSWDCAQHVMLSKGREQGTMTVSRCGEETCWGPYVPVSVGSTARKRVDIEQTVAVESGKTYMVVVKPGSSEVVRTGPAGLLHAWVPLGGALLLASVVVAGGLRMTRSAWVLGGAGVALVTAAWVAL</sequence>
<name>A0A919GM65_9ACTN</name>
<dbReference type="Proteomes" id="UP000603227">
    <property type="component" value="Unassembled WGS sequence"/>
</dbReference>
<proteinExistence type="predicted"/>
<evidence type="ECO:0000256" key="2">
    <source>
        <dbReference type="SAM" id="Phobius"/>
    </source>
</evidence>
<evidence type="ECO:0000256" key="1">
    <source>
        <dbReference type="SAM" id="MobiDB-lite"/>
    </source>
</evidence>
<feature type="transmembrane region" description="Helical" evidence="2">
    <location>
        <begin position="165"/>
        <end position="182"/>
    </location>
</feature>
<comment type="caution">
    <text evidence="3">The sequence shown here is derived from an EMBL/GenBank/DDBJ whole genome shotgun (WGS) entry which is preliminary data.</text>
</comment>
<keyword evidence="2" id="KW-0812">Transmembrane</keyword>
<dbReference type="AlphaFoldDB" id="A0A919GM65"/>
<keyword evidence="4" id="KW-1185">Reference proteome</keyword>
<feature type="transmembrane region" description="Helical" evidence="2">
    <location>
        <begin position="138"/>
        <end position="158"/>
    </location>
</feature>
<feature type="compositionally biased region" description="Basic residues" evidence="1">
    <location>
        <begin position="15"/>
        <end position="26"/>
    </location>
</feature>
<gene>
    <name evidence="3" type="ORF">GCM10017771_28210</name>
</gene>
<feature type="region of interest" description="Disordered" evidence="1">
    <location>
        <begin position="1"/>
        <end position="31"/>
    </location>
</feature>
<keyword evidence="2" id="KW-1133">Transmembrane helix</keyword>